<feature type="compositionally biased region" description="Polar residues" evidence="1">
    <location>
        <begin position="112"/>
        <end position="133"/>
    </location>
</feature>
<proteinExistence type="predicted"/>
<name>A0A7R8X8R9_9CRUS</name>
<feature type="compositionally biased region" description="Polar residues" evidence="1">
    <location>
        <begin position="600"/>
        <end position="611"/>
    </location>
</feature>
<feature type="compositionally biased region" description="Low complexity" evidence="1">
    <location>
        <begin position="154"/>
        <end position="167"/>
    </location>
</feature>
<organism evidence="2">
    <name type="scientific">Darwinula stevensoni</name>
    <dbReference type="NCBI Taxonomy" id="69355"/>
    <lineage>
        <taxon>Eukaryota</taxon>
        <taxon>Metazoa</taxon>
        <taxon>Ecdysozoa</taxon>
        <taxon>Arthropoda</taxon>
        <taxon>Crustacea</taxon>
        <taxon>Oligostraca</taxon>
        <taxon>Ostracoda</taxon>
        <taxon>Podocopa</taxon>
        <taxon>Podocopida</taxon>
        <taxon>Darwinulocopina</taxon>
        <taxon>Darwinuloidea</taxon>
        <taxon>Darwinulidae</taxon>
        <taxon>Darwinula</taxon>
    </lineage>
</organism>
<accession>A0A7R8X8R9</accession>
<feature type="compositionally biased region" description="Polar residues" evidence="1">
    <location>
        <begin position="233"/>
        <end position="244"/>
    </location>
</feature>
<feature type="region of interest" description="Disordered" evidence="1">
    <location>
        <begin position="418"/>
        <end position="642"/>
    </location>
</feature>
<evidence type="ECO:0000313" key="3">
    <source>
        <dbReference type="Proteomes" id="UP000677054"/>
    </source>
</evidence>
<reference evidence="2" key="1">
    <citation type="submission" date="2020-11" db="EMBL/GenBank/DDBJ databases">
        <authorList>
            <person name="Tran Van P."/>
        </authorList>
    </citation>
    <scope>NUCLEOTIDE SEQUENCE</scope>
</reference>
<feature type="compositionally biased region" description="Basic and acidic residues" evidence="1">
    <location>
        <begin position="428"/>
        <end position="445"/>
    </location>
</feature>
<keyword evidence="3" id="KW-1185">Reference proteome</keyword>
<feature type="compositionally biased region" description="Acidic residues" evidence="1">
    <location>
        <begin position="464"/>
        <end position="493"/>
    </location>
</feature>
<feature type="region of interest" description="Disordered" evidence="1">
    <location>
        <begin position="1"/>
        <end position="300"/>
    </location>
</feature>
<sequence length="642" mass="70118">MEQPSSLPSGITIHPVPHPAPPGAPSVAQPQPAAIRTPQEAPVSHPQATATATGPQKPPEAGSPLATNEAPSPEKTQPNEGNVQPEVQKSAVTPVEQKPAEVPASAPKVEPSQETKPSSDQGSAEAQKHSSSPDAKHTVPVKGPEEPRQVKQTAPPGKSAAPAPATPVKDKLEKEPEKKVTPVKSPAKPQAAGMVKAPEKSPRQPPKGSPQKKAPAAATTPRQKGKAAGKSGQDAQQYVATKSQPPILEPADTEKESTPNRGRPAKGQRKRRSTPPPTLDSEERRSKRRRTQTQPYQSPLPEFTYIPKALKQAMAKPHEENMTVFFRGEHLAVRNAEGGFYICQAMQNIHKNSHRIRIRWLSLIEDKKDLYSPDFYDYTDFECILCNLSMEKVEKGYYRLPQKELERTENILKRALEFEESGGQRPTVTEEHPDGIDVSILKDESQLQQRRSRKSSRRGTQEGESSEEETSLDELEEEEEEVEEDEEDYEEDEEKPKRRKGRRGGQVAKKTPATENEDHSARGNRSRPTRQAKTPTGKKEVQAPPTVTEEPDEKTSGTGVTPTPKKRRQETPTAEEKPPEAPTKRGASNSPPDGGLATIQALNQNQRTTRATRGAPSASPDAKGKASSTPSPTPATKKKANK</sequence>
<dbReference type="AlphaFoldDB" id="A0A7R8X8R9"/>
<protein>
    <submittedName>
        <fullName evidence="2">Uncharacterized protein</fullName>
    </submittedName>
</protein>
<feature type="compositionally biased region" description="Low complexity" evidence="1">
    <location>
        <begin position="212"/>
        <end position="221"/>
    </location>
</feature>
<feature type="compositionally biased region" description="Basic and acidic residues" evidence="1">
    <location>
        <begin position="574"/>
        <end position="583"/>
    </location>
</feature>
<dbReference type="OrthoDB" id="2017365at2759"/>
<gene>
    <name evidence="2" type="ORF">DSTB1V02_LOCUS4875</name>
</gene>
<dbReference type="Proteomes" id="UP000677054">
    <property type="component" value="Unassembled WGS sequence"/>
</dbReference>
<dbReference type="EMBL" id="LR900269">
    <property type="protein sequence ID" value="CAD7244997.1"/>
    <property type="molecule type" value="Genomic_DNA"/>
</dbReference>
<feature type="compositionally biased region" description="Basic residues" evidence="1">
    <location>
        <begin position="263"/>
        <end position="273"/>
    </location>
</feature>
<feature type="compositionally biased region" description="Basic and acidic residues" evidence="1">
    <location>
        <begin position="168"/>
        <end position="180"/>
    </location>
</feature>
<dbReference type="EMBL" id="CAJPEV010000752">
    <property type="protein sequence ID" value="CAG0888240.1"/>
    <property type="molecule type" value="Genomic_DNA"/>
</dbReference>
<evidence type="ECO:0000313" key="2">
    <source>
        <dbReference type="EMBL" id="CAD7244997.1"/>
    </source>
</evidence>
<feature type="compositionally biased region" description="Polar residues" evidence="1">
    <location>
        <begin position="65"/>
        <end position="91"/>
    </location>
</feature>
<evidence type="ECO:0000256" key="1">
    <source>
        <dbReference type="SAM" id="MobiDB-lite"/>
    </source>
</evidence>